<sequence length="236" mass="26469">MSNVPISGASGSHASQQNFSHSINTGNNSAFNSTTSTVTRVENSRPVFPDMSRAMPVNQPSQTVGSLANIRQQMDESHHDLVNMLTHQMVTVLNPLLENTNTRIEQLNRQVNRIATVVNLEENDNQGLRFDNVNQNGGAIPNYDVHMPRHGQNTNDMLERLRQNNLGGNLARNVEQVLNCLGFNVGCLNRPYFVSAFPEYVQQAELPRGWKIPKSLTKFSGEENKFYSRAYCSIYC</sequence>
<dbReference type="Proteomes" id="UP000289738">
    <property type="component" value="Unassembled WGS sequence"/>
</dbReference>
<accession>A0A444WT32</accession>
<evidence type="ECO:0000256" key="1">
    <source>
        <dbReference type="SAM" id="Coils"/>
    </source>
</evidence>
<comment type="caution">
    <text evidence="3">The sequence shown here is derived from an EMBL/GenBank/DDBJ whole genome shotgun (WGS) entry which is preliminary data.</text>
</comment>
<feature type="region of interest" description="Disordered" evidence="2">
    <location>
        <begin position="1"/>
        <end position="38"/>
    </location>
</feature>
<proteinExistence type="predicted"/>
<evidence type="ECO:0000313" key="4">
    <source>
        <dbReference type="Proteomes" id="UP000289738"/>
    </source>
</evidence>
<protein>
    <submittedName>
        <fullName evidence="3">Uncharacterized protein</fullName>
    </submittedName>
</protein>
<name>A0A444WT32_ARAHY</name>
<dbReference type="AlphaFoldDB" id="A0A444WT32"/>
<feature type="coiled-coil region" evidence="1">
    <location>
        <begin position="97"/>
        <end position="124"/>
    </location>
</feature>
<reference evidence="3 4" key="1">
    <citation type="submission" date="2019-01" db="EMBL/GenBank/DDBJ databases">
        <title>Sequencing of cultivated peanut Arachis hypogaea provides insights into genome evolution and oil improvement.</title>
        <authorList>
            <person name="Chen X."/>
        </authorList>
    </citation>
    <scope>NUCLEOTIDE SEQUENCE [LARGE SCALE GENOMIC DNA]</scope>
    <source>
        <strain evidence="4">cv. Fuhuasheng</strain>
        <tissue evidence="3">Leaves</tissue>
    </source>
</reference>
<evidence type="ECO:0000256" key="2">
    <source>
        <dbReference type="SAM" id="MobiDB-lite"/>
    </source>
</evidence>
<gene>
    <name evidence="3" type="ORF">Ahy_Scaffold1g106909</name>
</gene>
<keyword evidence="4" id="KW-1185">Reference proteome</keyword>
<keyword evidence="1" id="KW-0175">Coiled coil</keyword>
<organism evidence="3 4">
    <name type="scientific">Arachis hypogaea</name>
    <name type="common">Peanut</name>
    <dbReference type="NCBI Taxonomy" id="3818"/>
    <lineage>
        <taxon>Eukaryota</taxon>
        <taxon>Viridiplantae</taxon>
        <taxon>Streptophyta</taxon>
        <taxon>Embryophyta</taxon>
        <taxon>Tracheophyta</taxon>
        <taxon>Spermatophyta</taxon>
        <taxon>Magnoliopsida</taxon>
        <taxon>eudicotyledons</taxon>
        <taxon>Gunneridae</taxon>
        <taxon>Pentapetalae</taxon>
        <taxon>rosids</taxon>
        <taxon>fabids</taxon>
        <taxon>Fabales</taxon>
        <taxon>Fabaceae</taxon>
        <taxon>Papilionoideae</taxon>
        <taxon>50 kb inversion clade</taxon>
        <taxon>dalbergioids sensu lato</taxon>
        <taxon>Dalbergieae</taxon>
        <taxon>Pterocarpus clade</taxon>
        <taxon>Arachis</taxon>
    </lineage>
</organism>
<dbReference type="EMBL" id="SDMP01000021">
    <property type="protein sequence ID" value="RYQ80608.1"/>
    <property type="molecule type" value="Genomic_DNA"/>
</dbReference>
<evidence type="ECO:0000313" key="3">
    <source>
        <dbReference type="EMBL" id="RYQ80608.1"/>
    </source>
</evidence>